<evidence type="ECO:0000259" key="5">
    <source>
        <dbReference type="Pfam" id="PF10355"/>
    </source>
</evidence>
<protein>
    <recommendedName>
        <fullName evidence="8">Integral membrane protein</fullName>
    </recommendedName>
</protein>
<feature type="transmembrane region" description="Helical" evidence="2">
    <location>
        <begin position="141"/>
        <end position="162"/>
    </location>
</feature>
<feature type="signal peptide" evidence="3">
    <location>
        <begin position="1"/>
        <end position="27"/>
    </location>
</feature>
<feature type="compositionally biased region" description="Low complexity" evidence="1">
    <location>
        <begin position="214"/>
        <end position="224"/>
    </location>
</feature>
<keyword evidence="3" id="KW-0732">Signal</keyword>
<keyword evidence="2" id="KW-1133">Transmembrane helix</keyword>
<dbReference type="PANTHER" id="PTHR31685">
    <property type="entry name" value="INTEGRAL MEMBRANE PROTEIN (AFU_ORTHOLOGUE AFUA_6G12730)-RELATED"/>
    <property type="match status" value="1"/>
</dbReference>
<feature type="transmembrane region" description="Helical" evidence="2">
    <location>
        <begin position="526"/>
        <end position="543"/>
    </location>
</feature>
<dbReference type="EMBL" id="JBEFKJ010000006">
    <property type="protein sequence ID" value="KAL2045504.1"/>
    <property type="molecule type" value="Genomic_DNA"/>
</dbReference>
<evidence type="ECO:0000256" key="1">
    <source>
        <dbReference type="SAM" id="MobiDB-lite"/>
    </source>
</evidence>
<evidence type="ECO:0008006" key="8">
    <source>
        <dbReference type="Google" id="ProtNLM"/>
    </source>
</evidence>
<organism evidence="6 7">
    <name type="scientific">Stereocaulon virgatum</name>
    <dbReference type="NCBI Taxonomy" id="373712"/>
    <lineage>
        <taxon>Eukaryota</taxon>
        <taxon>Fungi</taxon>
        <taxon>Dikarya</taxon>
        <taxon>Ascomycota</taxon>
        <taxon>Pezizomycotina</taxon>
        <taxon>Lecanoromycetes</taxon>
        <taxon>OSLEUM clade</taxon>
        <taxon>Lecanoromycetidae</taxon>
        <taxon>Lecanorales</taxon>
        <taxon>Lecanorineae</taxon>
        <taxon>Stereocaulaceae</taxon>
        <taxon>Stereocaulon</taxon>
    </lineage>
</organism>
<dbReference type="Pfam" id="PF10348">
    <property type="entry name" value="DUF2427"/>
    <property type="match status" value="1"/>
</dbReference>
<feature type="domain" description="DUF2427" evidence="4">
    <location>
        <begin position="65"/>
        <end position="163"/>
    </location>
</feature>
<keyword evidence="2" id="KW-0812">Transmembrane</keyword>
<feature type="transmembrane region" description="Helical" evidence="2">
    <location>
        <begin position="110"/>
        <end position="129"/>
    </location>
</feature>
<feature type="chain" id="PRO_5046067501" description="Integral membrane protein" evidence="3">
    <location>
        <begin position="28"/>
        <end position="600"/>
    </location>
</feature>
<comment type="caution">
    <text evidence="6">The sequence shown here is derived from an EMBL/GenBank/DDBJ whole genome shotgun (WGS) entry which is preliminary data.</text>
</comment>
<gene>
    <name evidence="6" type="ORF">N7G274_001932</name>
</gene>
<feature type="transmembrane region" description="Helical" evidence="2">
    <location>
        <begin position="284"/>
        <end position="309"/>
    </location>
</feature>
<dbReference type="Pfam" id="PF10355">
    <property type="entry name" value="Ytp1"/>
    <property type="match status" value="1"/>
</dbReference>
<feature type="transmembrane region" description="Helical" evidence="2">
    <location>
        <begin position="496"/>
        <end position="514"/>
    </location>
</feature>
<feature type="region of interest" description="Disordered" evidence="1">
    <location>
        <begin position="209"/>
        <end position="233"/>
    </location>
</feature>
<feature type="transmembrane region" description="Helical" evidence="2">
    <location>
        <begin position="563"/>
        <end position="587"/>
    </location>
</feature>
<dbReference type="InterPro" id="IPR018825">
    <property type="entry name" value="DUF2427"/>
</dbReference>
<dbReference type="PANTHER" id="PTHR31685:SF3">
    <property type="entry name" value="INTEGRAL MEMBRANE PROTEIN (AFU_ORTHOLOGUE AFUA_6G12730)"/>
    <property type="match status" value="1"/>
</dbReference>
<evidence type="ECO:0000313" key="7">
    <source>
        <dbReference type="Proteomes" id="UP001590950"/>
    </source>
</evidence>
<evidence type="ECO:0000313" key="6">
    <source>
        <dbReference type="EMBL" id="KAL2045504.1"/>
    </source>
</evidence>
<keyword evidence="7" id="KW-1185">Reference proteome</keyword>
<dbReference type="InterPro" id="IPR018827">
    <property type="entry name" value="YTP1_C"/>
</dbReference>
<feature type="transmembrane region" description="Helical" evidence="2">
    <location>
        <begin position="75"/>
        <end position="98"/>
    </location>
</feature>
<reference evidence="6 7" key="1">
    <citation type="submission" date="2024-09" db="EMBL/GenBank/DDBJ databases">
        <title>Rethinking Asexuality: The Enigmatic Case of Functional Sexual Genes in Lepraria (Stereocaulaceae).</title>
        <authorList>
            <person name="Doellman M."/>
            <person name="Sun Y."/>
            <person name="Barcenas-Pena A."/>
            <person name="Lumbsch H.T."/>
            <person name="Grewe F."/>
        </authorList>
    </citation>
    <scope>NUCLEOTIDE SEQUENCE [LARGE SCALE GENOMIC DNA]</scope>
    <source>
        <strain evidence="6 7">Mercado 3170</strain>
    </source>
</reference>
<dbReference type="Proteomes" id="UP001590950">
    <property type="component" value="Unassembled WGS sequence"/>
</dbReference>
<proteinExistence type="predicted"/>
<dbReference type="Gene3D" id="1.20.120.1770">
    <property type="match status" value="1"/>
</dbReference>
<keyword evidence="2" id="KW-0472">Membrane</keyword>
<evidence type="ECO:0000256" key="2">
    <source>
        <dbReference type="SAM" id="Phobius"/>
    </source>
</evidence>
<name>A0ABR4AJ39_9LECA</name>
<evidence type="ECO:0000256" key="3">
    <source>
        <dbReference type="SAM" id="SignalP"/>
    </source>
</evidence>
<evidence type="ECO:0000259" key="4">
    <source>
        <dbReference type="Pfam" id="PF10348"/>
    </source>
</evidence>
<feature type="transmembrane region" description="Helical" evidence="2">
    <location>
        <begin position="457"/>
        <end position="476"/>
    </location>
</feature>
<sequence length="600" mass="65856">MVHTYGLIGLIRLTALLLLGAVPLALSHGHGSHDGEMEGMGVPKTGHLTTSNSTLAVSMNSSTAEPQSYFTYPDYGALMLAHIVLMTIAWFFILPISVMLSVARSKFAPVVQLALLGCHSFGLLLGTIYGGKTPDLYENNVHIKIGWIVTFIVVVQCVIGLIKLATSIREPQQASAEEQSPFLPMSTEVLAQQQATRYQDAYRYSQDSGHFTASESSRSQSISSMQEQNKEEERKLHDYNDDLRDAEADHAEKQGLLGNAKVQRAATCITAMLSKRAMRILNTIYHAIDCISLPLGFAAIVSGAVVYGGVFRGNNVFNGLAHTIKGGIFFWYGLLTLGRWMGCFAEMGWAWNLKPPVGVISSWKARIPSAEFVESFVIFLYGASNMWLEHLAAWGKAWTAQDFEHVSISIMFFGGGLCGMLVESKRIRAFLNISILTSSSAQGSRSTKEHLEPPKTYPFSLNPFPGLIILLLGLMMSSHHQASMVSTMVHKQWGTLFVGFALARAVTYILTYLAPPSSYLPSRPPSELISSFCLVSGGLIFMASNKDTVAAMENHDLHAMFPFTITMGFTCFLMAWTIIVLAVKGWAFKRQTPSSMRNSA</sequence>
<accession>A0ABR4AJ39</accession>
<feature type="domain" description="Protein YTP1-like C-terminal" evidence="5">
    <location>
        <begin position="296"/>
        <end position="584"/>
    </location>
</feature>